<name>A0A383AX20_9ZZZZ</name>
<proteinExistence type="predicted"/>
<accession>A0A383AX20</accession>
<evidence type="ECO:0000313" key="1">
    <source>
        <dbReference type="EMBL" id="SVE12387.1"/>
    </source>
</evidence>
<dbReference type="EMBL" id="UINC01195702">
    <property type="protein sequence ID" value="SVE12387.1"/>
    <property type="molecule type" value="Genomic_DNA"/>
</dbReference>
<reference evidence="1" key="1">
    <citation type="submission" date="2018-05" db="EMBL/GenBank/DDBJ databases">
        <authorList>
            <person name="Lanie J.A."/>
            <person name="Ng W.-L."/>
            <person name="Kazmierczak K.M."/>
            <person name="Andrzejewski T.M."/>
            <person name="Davidsen T.M."/>
            <person name="Wayne K.J."/>
            <person name="Tettelin H."/>
            <person name="Glass J.I."/>
            <person name="Rusch D."/>
            <person name="Podicherti R."/>
            <person name="Tsui H.-C.T."/>
            <person name="Winkler M.E."/>
        </authorList>
    </citation>
    <scope>NUCLEOTIDE SEQUENCE</scope>
</reference>
<feature type="non-terminal residue" evidence="1">
    <location>
        <position position="1"/>
    </location>
</feature>
<organism evidence="1">
    <name type="scientific">marine metagenome</name>
    <dbReference type="NCBI Taxonomy" id="408172"/>
    <lineage>
        <taxon>unclassified sequences</taxon>
        <taxon>metagenomes</taxon>
        <taxon>ecological metagenomes</taxon>
    </lineage>
</organism>
<protein>
    <submittedName>
        <fullName evidence="1">Uncharacterized protein</fullName>
    </submittedName>
</protein>
<dbReference type="AlphaFoldDB" id="A0A383AX20"/>
<feature type="non-terminal residue" evidence="1">
    <location>
        <position position="37"/>
    </location>
</feature>
<gene>
    <name evidence="1" type="ORF">METZ01_LOCUS465241</name>
</gene>
<sequence>VNLLPEPKFLPELHPTYRPAVLVNRAFETAARDTGSE</sequence>